<proteinExistence type="predicted"/>
<organism evidence="4">
    <name type="scientific">Echinostoma caproni</name>
    <dbReference type="NCBI Taxonomy" id="27848"/>
    <lineage>
        <taxon>Eukaryota</taxon>
        <taxon>Metazoa</taxon>
        <taxon>Spiralia</taxon>
        <taxon>Lophotrochozoa</taxon>
        <taxon>Platyhelminthes</taxon>
        <taxon>Trematoda</taxon>
        <taxon>Digenea</taxon>
        <taxon>Plagiorchiida</taxon>
        <taxon>Echinostomata</taxon>
        <taxon>Echinostomatoidea</taxon>
        <taxon>Echinostomatidae</taxon>
        <taxon>Echinostoma</taxon>
    </lineage>
</organism>
<feature type="compositionally biased region" description="Basic and acidic residues" evidence="1">
    <location>
        <begin position="1"/>
        <end position="11"/>
    </location>
</feature>
<keyword evidence="3" id="KW-1185">Reference proteome</keyword>
<name>A0A183A326_9TREM</name>
<feature type="region of interest" description="Disordered" evidence="1">
    <location>
        <begin position="1"/>
        <end position="24"/>
    </location>
</feature>
<dbReference type="AlphaFoldDB" id="A0A183A326"/>
<reference evidence="2 3" key="2">
    <citation type="submission" date="2018-11" db="EMBL/GenBank/DDBJ databases">
        <authorList>
            <consortium name="Pathogen Informatics"/>
        </authorList>
    </citation>
    <scope>NUCLEOTIDE SEQUENCE [LARGE SCALE GENOMIC DNA]</scope>
    <source>
        <strain evidence="2 3">Egypt</strain>
    </source>
</reference>
<evidence type="ECO:0000313" key="2">
    <source>
        <dbReference type="EMBL" id="VDP37509.1"/>
    </source>
</evidence>
<dbReference type="WBParaSite" id="ECPE_0000136101-mRNA-1">
    <property type="protein sequence ID" value="ECPE_0000136101-mRNA-1"/>
    <property type="gene ID" value="ECPE_0000136101"/>
</dbReference>
<dbReference type="Proteomes" id="UP000272942">
    <property type="component" value="Unassembled WGS sequence"/>
</dbReference>
<feature type="region of interest" description="Disordered" evidence="1">
    <location>
        <begin position="54"/>
        <end position="87"/>
    </location>
</feature>
<evidence type="ECO:0000313" key="4">
    <source>
        <dbReference type="WBParaSite" id="ECPE_0000136101-mRNA-1"/>
    </source>
</evidence>
<reference evidence="4" key="1">
    <citation type="submission" date="2016-06" db="UniProtKB">
        <authorList>
            <consortium name="WormBaseParasite"/>
        </authorList>
    </citation>
    <scope>IDENTIFICATION</scope>
</reference>
<feature type="compositionally biased region" description="Polar residues" evidence="1">
    <location>
        <begin position="76"/>
        <end position="87"/>
    </location>
</feature>
<protein>
    <submittedName>
        <fullName evidence="2 4">Uncharacterized protein</fullName>
    </submittedName>
</protein>
<accession>A0A183A326</accession>
<dbReference type="EMBL" id="UZAN01008091">
    <property type="protein sequence ID" value="VDP37509.1"/>
    <property type="molecule type" value="Genomic_DNA"/>
</dbReference>
<feature type="compositionally biased region" description="Polar residues" evidence="1">
    <location>
        <begin position="59"/>
        <end position="68"/>
    </location>
</feature>
<evidence type="ECO:0000313" key="3">
    <source>
        <dbReference type="Proteomes" id="UP000272942"/>
    </source>
</evidence>
<evidence type="ECO:0000256" key="1">
    <source>
        <dbReference type="SAM" id="MobiDB-lite"/>
    </source>
</evidence>
<gene>
    <name evidence="2" type="ORF">ECPE_LOCUS1361</name>
</gene>
<sequence>MLTATRNERIDNYSPKDNPQLTGKIPTEYHNVELSINASRAAIGSNQSKWHAEEEATYTLRSGQTSRNGTRKKGQRTCQVRTETNKE</sequence>